<name>A0A545AMS1_9ACTN</name>
<comment type="caution">
    <text evidence="1">The sequence shown here is derived from an EMBL/GenBank/DDBJ whole genome shotgun (WGS) entry which is preliminary data.</text>
</comment>
<dbReference type="EMBL" id="VIRS01000017">
    <property type="protein sequence ID" value="TQS42622.1"/>
    <property type="molecule type" value="Genomic_DNA"/>
</dbReference>
<dbReference type="AlphaFoldDB" id="A0A545AMS1"/>
<dbReference type="InParanoid" id="A0A545AMS1"/>
<protein>
    <recommendedName>
        <fullName evidence="3">PNPLA domain-containing protein</fullName>
    </recommendedName>
</protein>
<organism evidence="1 2">
    <name type="scientific">Cryptosporangium phraense</name>
    <dbReference type="NCBI Taxonomy" id="2593070"/>
    <lineage>
        <taxon>Bacteria</taxon>
        <taxon>Bacillati</taxon>
        <taxon>Actinomycetota</taxon>
        <taxon>Actinomycetes</taxon>
        <taxon>Cryptosporangiales</taxon>
        <taxon>Cryptosporangiaceae</taxon>
        <taxon>Cryptosporangium</taxon>
    </lineage>
</organism>
<proteinExistence type="predicted"/>
<evidence type="ECO:0008006" key="3">
    <source>
        <dbReference type="Google" id="ProtNLM"/>
    </source>
</evidence>
<gene>
    <name evidence="1" type="ORF">FL583_23310</name>
</gene>
<sequence>MRGRSYVDGFLWDNTPLGALTTHAGCRSAVVIHLGTGLTWDRHAFGGCQVVEIRPSRPLGPAGRPGGPTAPLDFRRRTVEALRELGYADADAVLADRRLVFGARDALRRSAETMLDAVARLDEQWGSGPDDERPSRALD</sequence>
<accession>A0A545AMS1</accession>
<evidence type="ECO:0000313" key="1">
    <source>
        <dbReference type="EMBL" id="TQS42622.1"/>
    </source>
</evidence>
<dbReference type="OrthoDB" id="3539525at2"/>
<dbReference type="Proteomes" id="UP000317982">
    <property type="component" value="Unassembled WGS sequence"/>
</dbReference>
<keyword evidence="2" id="KW-1185">Reference proteome</keyword>
<dbReference type="RefSeq" id="WP_142706930.1">
    <property type="nucleotide sequence ID" value="NZ_VIRS01000017.1"/>
</dbReference>
<reference evidence="1 2" key="1">
    <citation type="submission" date="2019-07" db="EMBL/GenBank/DDBJ databases">
        <title>Cryptosporangium phraense sp. nov., isolated from plant litter.</title>
        <authorList>
            <person name="Suriyachadkun C."/>
        </authorList>
    </citation>
    <scope>NUCLEOTIDE SEQUENCE [LARGE SCALE GENOMIC DNA]</scope>
    <source>
        <strain evidence="1 2">A-T 5661</strain>
    </source>
</reference>
<evidence type="ECO:0000313" key="2">
    <source>
        <dbReference type="Proteomes" id="UP000317982"/>
    </source>
</evidence>